<dbReference type="Proteomes" id="UP000523863">
    <property type="component" value="Unassembled WGS sequence"/>
</dbReference>
<dbReference type="EMBL" id="JACHBL010000001">
    <property type="protein sequence ID" value="MBB5597449.1"/>
    <property type="molecule type" value="Genomic_DNA"/>
</dbReference>
<organism evidence="1 2">
    <name type="scientific">Neomicrococcus lactis</name>
    <dbReference type="NCBI Taxonomy" id="732241"/>
    <lineage>
        <taxon>Bacteria</taxon>
        <taxon>Bacillati</taxon>
        <taxon>Actinomycetota</taxon>
        <taxon>Actinomycetes</taxon>
        <taxon>Micrococcales</taxon>
        <taxon>Micrococcaceae</taxon>
        <taxon>Neomicrococcus</taxon>
    </lineage>
</organism>
<accession>A0A7W8Y9I7</accession>
<proteinExistence type="predicted"/>
<keyword evidence="2" id="KW-1185">Reference proteome</keyword>
<sequence>MARGFKSTSGGITCGLDSAELGLIRELLRDVAQLLEDDVAAPESAETRDPLWALTGMVPDSVAVHDSDDAVVQRLIPTVASSDEAESEEYRRLTEQNLVSTKIGHLKFSSQVLERFPLVLDTAEAVVLSKGLNSARLALAERLEIADEKDAEKIYMMVDYTDATTDRDQLALVYNFVSWVQESLMSALLKRV</sequence>
<dbReference type="Pfam" id="PF09438">
    <property type="entry name" value="DUF2017"/>
    <property type="match status" value="1"/>
</dbReference>
<reference evidence="1 2" key="1">
    <citation type="submission" date="2020-08" db="EMBL/GenBank/DDBJ databases">
        <title>Sequencing the genomes of 1000 actinobacteria strains.</title>
        <authorList>
            <person name="Klenk H.-P."/>
        </authorList>
    </citation>
    <scope>NUCLEOTIDE SEQUENCE [LARGE SCALE GENOMIC DNA]</scope>
    <source>
        <strain evidence="1 2">DSM 23694</strain>
    </source>
</reference>
<protein>
    <recommendedName>
        <fullName evidence="3">DUF2017 domain-containing protein</fullName>
    </recommendedName>
</protein>
<evidence type="ECO:0008006" key="3">
    <source>
        <dbReference type="Google" id="ProtNLM"/>
    </source>
</evidence>
<evidence type="ECO:0000313" key="2">
    <source>
        <dbReference type="Proteomes" id="UP000523863"/>
    </source>
</evidence>
<dbReference type="RefSeq" id="WP_183640462.1">
    <property type="nucleotide sequence ID" value="NZ_JACHBL010000001.1"/>
</dbReference>
<comment type="caution">
    <text evidence="1">The sequence shown here is derived from an EMBL/GenBank/DDBJ whole genome shotgun (WGS) entry which is preliminary data.</text>
</comment>
<dbReference type="InterPro" id="IPR018561">
    <property type="entry name" value="AosR"/>
</dbReference>
<name>A0A7W8Y9I7_9MICC</name>
<dbReference type="AlphaFoldDB" id="A0A7W8Y9I7"/>
<evidence type="ECO:0000313" key="1">
    <source>
        <dbReference type="EMBL" id="MBB5597449.1"/>
    </source>
</evidence>
<gene>
    <name evidence="1" type="ORF">BKA12_000529</name>
</gene>